<dbReference type="eggNOG" id="COG0697">
    <property type="taxonomic scope" value="Bacteria"/>
</dbReference>
<feature type="transmembrane region" description="Helical" evidence="5">
    <location>
        <begin position="119"/>
        <end position="136"/>
    </location>
</feature>
<dbReference type="STRING" id="416169.RHOFW104T7_11130"/>
<keyword evidence="2 5" id="KW-0812">Transmembrane</keyword>
<feature type="domain" description="EamA" evidence="6">
    <location>
        <begin position="9"/>
        <end position="135"/>
    </location>
</feature>
<dbReference type="Pfam" id="PF00892">
    <property type="entry name" value="EamA"/>
    <property type="match status" value="2"/>
</dbReference>
<dbReference type="Proteomes" id="UP000076131">
    <property type="component" value="Unassembled WGS sequence"/>
</dbReference>
<feature type="transmembrane region" description="Helical" evidence="5">
    <location>
        <begin position="142"/>
        <end position="162"/>
    </location>
</feature>
<comment type="subcellular location">
    <subcellularLocation>
        <location evidence="1">Membrane</location>
        <topology evidence="1">Multi-pass membrane protein</topology>
    </subcellularLocation>
</comment>
<evidence type="ECO:0000256" key="5">
    <source>
        <dbReference type="SAM" id="Phobius"/>
    </source>
</evidence>
<evidence type="ECO:0000256" key="4">
    <source>
        <dbReference type="ARBA" id="ARBA00023136"/>
    </source>
</evidence>
<evidence type="ECO:0000313" key="7">
    <source>
        <dbReference type="EMBL" id="KZC23947.1"/>
    </source>
</evidence>
<feature type="transmembrane region" description="Helical" evidence="5">
    <location>
        <begin position="64"/>
        <end position="85"/>
    </location>
</feature>
<feature type="transmembrane region" description="Helical" evidence="5">
    <location>
        <begin position="91"/>
        <end position="112"/>
    </location>
</feature>
<feature type="transmembrane region" description="Helical" evidence="5">
    <location>
        <begin position="7"/>
        <end position="26"/>
    </location>
</feature>
<accession>A0A154QIG6</accession>
<feature type="transmembrane region" description="Helical" evidence="5">
    <location>
        <begin position="208"/>
        <end position="232"/>
    </location>
</feature>
<gene>
    <name evidence="7" type="ORF">RHOFW104T7_11130</name>
</gene>
<protein>
    <recommendedName>
        <fullName evidence="6">EamA domain-containing protein</fullName>
    </recommendedName>
</protein>
<feature type="transmembrane region" description="Helical" evidence="5">
    <location>
        <begin position="174"/>
        <end position="196"/>
    </location>
</feature>
<dbReference type="AlphaFoldDB" id="A0A154QIG6"/>
<dbReference type="Gene3D" id="1.10.3730.20">
    <property type="match status" value="1"/>
</dbReference>
<reference evidence="7 8" key="1">
    <citation type="journal article" date="2016" name="MBio">
        <title>Lateral Gene Transfer in a Heavy Metal-Contaminated-Groundwater Microbial Community.</title>
        <authorList>
            <person name="Hemme C.L."/>
            <person name="Green S.J."/>
            <person name="Rishishwar L."/>
            <person name="Prakash O."/>
            <person name="Pettenato A."/>
            <person name="Chakraborty R."/>
            <person name="Deutschbauer A.M."/>
            <person name="Van Nostrand J.D."/>
            <person name="Wu L."/>
            <person name="He Z."/>
            <person name="Jordan I.K."/>
            <person name="Hazen T.C."/>
            <person name="Arkin A.P."/>
            <person name="Kostka J.E."/>
            <person name="Zhou J."/>
        </authorList>
    </citation>
    <scope>NUCLEOTIDE SEQUENCE [LARGE SCALE GENOMIC DNA]</scope>
    <source>
        <strain evidence="7 8">FW104-T7</strain>
    </source>
</reference>
<dbReference type="InterPro" id="IPR037185">
    <property type="entry name" value="EmrE-like"/>
</dbReference>
<dbReference type="SUPFAM" id="SSF103481">
    <property type="entry name" value="Multidrug resistance efflux transporter EmrE"/>
    <property type="match status" value="2"/>
</dbReference>
<dbReference type="EMBL" id="LVJS01000037">
    <property type="protein sequence ID" value="KZC23947.1"/>
    <property type="molecule type" value="Genomic_DNA"/>
</dbReference>
<keyword evidence="8" id="KW-1185">Reference proteome</keyword>
<evidence type="ECO:0000256" key="3">
    <source>
        <dbReference type="ARBA" id="ARBA00022989"/>
    </source>
</evidence>
<dbReference type="RefSeq" id="WP_008439336.1">
    <property type="nucleotide sequence ID" value="NZ_LVJS01000037.1"/>
</dbReference>
<organism evidence="7 8">
    <name type="scientific">Rhodanobacter thiooxydans</name>
    <dbReference type="NCBI Taxonomy" id="416169"/>
    <lineage>
        <taxon>Bacteria</taxon>
        <taxon>Pseudomonadati</taxon>
        <taxon>Pseudomonadota</taxon>
        <taxon>Gammaproteobacteria</taxon>
        <taxon>Lysobacterales</taxon>
        <taxon>Rhodanobacteraceae</taxon>
        <taxon>Rhodanobacter</taxon>
    </lineage>
</organism>
<feature type="transmembrane region" description="Helical" evidence="5">
    <location>
        <begin position="32"/>
        <end position="52"/>
    </location>
</feature>
<evidence type="ECO:0000259" key="6">
    <source>
        <dbReference type="Pfam" id="PF00892"/>
    </source>
</evidence>
<feature type="transmembrane region" description="Helical" evidence="5">
    <location>
        <begin position="264"/>
        <end position="284"/>
    </location>
</feature>
<dbReference type="InterPro" id="IPR050638">
    <property type="entry name" value="AA-Vitamin_Transporters"/>
</dbReference>
<evidence type="ECO:0000313" key="8">
    <source>
        <dbReference type="Proteomes" id="UP000076131"/>
    </source>
</evidence>
<name>A0A154QIG6_9GAMM</name>
<feature type="transmembrane region" description="Helical" evidence="5">
    <location>
        <begin position="239"/>
        <end position="258"/>
    </location>
</feature>
<dbReference type="PANTHER" id="PTHR32322">
    <property type="entry name" value="INNER MEMBRANE TRANSPORTER"/>
    <property type="match status" value="1"/>
</dbReference>
<feature type="domain" description="EamA" evidence="6">
    <location>
        <begin position="149"/>
        <end position="281"/>
    </location>
</feature>
<dbReference type="PANTHER" id="PTHR32322:SF9">
    <property type="entry name" value="AMINO-ACID METABOLITE EFFLUX PUMP-RELATED"/>
    <property type="match status" value="1"/>
</dbReference>
<dbReference type="GO" id="GO:0016020">
    <property type="term" value="C:membrane"/>
    <property type="evidence" value="ECO:0007669"/>
    <property type="project" value="UniProtKB-SubCell"/>
</dbReference>
<comment type="caution">
    <text evidence="7">The sequence shown here is derived from an EMBL/GenBank/DDBJ whole genome shotgun (WGS) entry which is preliminary data.</text>
</comment>
<dbReference type="InterPro" id="IPR000620">
    <property type="entry name" value="EamA_dom"/>
</dbReference>
<proteinExistence type="predicted"/>
<sequence>MKKIDYAVLLSLGALWGGSFLFMRMGAGAFGALPLAGLRAIGAALCFLPLLASRARLAEWRAHWWPIAVVGLTNSALPFVLFTFATRSLPAGLASIIDGMTPMFAALIGWLWLGQRLDVWRGAGLAIGFAGVVWLAEGSLALGPGAGVALLACVAATVLYGFAVHYTHLRLGRVTPLVVTVGSHMVAALLLLPTTLLAWPTQPPPLQAWLAAAGLAVLCTALAYVLFFWVLARVGATRIMVIPYLIPAFGVLWGALLLGESVSARMLGGCAVILLGTALTTGLVRRRRAAPSLAIEEI</sequence>
<keyword evidence="4 5" id="KW-0472">Membrane</keyword>
<evidence type="ECO:0000256" key="1">
    <source>
        <dbReference type="ARBA" id="ARBA00004141"/>
    </source>
</evidence>
<evidence type="ECO:0000256" key="2">
    <source>
        <dbReference type="ARBA" id="ARBA00022692"/>
    </source>
</evidence>
<keyword evidence="3 5" id="KW-1133">Transmembrane helix</keyword>